<protein>
    <recommendedName>
        <fullName evidence="1">Transcription regulator BetR N-terminal domain-containing protein</fullName>
    </recommendedName>
</protein>
<evidence type="ECO:0000259" key="1">
    <source>
        <dbReference type="Pfam" id="PF08667"/>
    </source>
</evidence>
<feature type="domain" description="Transcription regulator BetR N-terminal" evidence="1">
    <location>
        <begin position="29"/>
        <end position="75"/>
    </location>
</feature>
<reference evidence="2" key="1">
    <citation type="submission" date="2019-03" db="EMBL/GenBank/DDBJ databases">
        <title>Single cell metagenomics reveals metabolic interactions within the superorganism composed of flagellate Streblomastix strix and complex community of Bacteroidetes bacteria on its surface.</title>
        <authorList>
            <person name="Treitli S.C."/>
            <person name="Kolisko M."/>
            <person name="Husnik F."/>
            <person name="Keeling P."/>
            <person name="Hampl V."/>
        </authorList>
    </citation>
    <scope>NUCLEOTIDE SEQUENCE</scope>
    <source>
        <strain evidence="2">STM</strain>
    </source>
</reference>
<dbReference type="Pfam" id="PF08667">
    <property type="entry name" value="BetR"/>
    <property type="match status" value="1"/>
</dbReference>
<dbReference type="InterPro" id="IPR013975">
    <property type="entry name" value="Tscrpt_reg_BetR_N"/>
</dbReference>
<sequence length="323" mass="37632">MDKQLNKAVIQGITGYLPDGVKPLEYFMKFLDISKEASYRRLRGEIAFSFDELVKLAQELNFSIDNVLDEHSNDRIVVDLNTTINADVETGFINAIKENCGSLKQAEHSKQGELTALINRPDLFFLVRFEYLFKLYYYKWMLHTYSPIDRHFSDVVMTPAILDAGFRFRAIENSLYRCSYIINRNLFEPIVREIYYLYSLNLISDEDLLLLKAELIRLLDDISILMQRGHSPSGCTFDFYLSILNVETNVAYASFNEESVSQYWFSSVNPVYIYHPDSCAMNKKWMEAMKKFTVLISQSNEALQAKFVKEQRAYIEQITHAIH</sequence>
<name>A0A5J4Q6V7_9ZZZZ</name>
<dbReference type="EMBL" id="SNRY01004851">
    <property type="protein sequence ID" value="KAA6316521.1"/>
    <property type="molecule type" value="Genomic_DNA"/>
</dbReference>
<evidence type="ECO:0000313" key="2">
    <source>
        <dbReference type="EMBL" id="KAA6316521.1"/>
    </source>
</evidence>
<dbReference type="AlphaFoldDB" id="A0A5J4Q6V7"/>
<gene>
    <name evidence="2" type="ORF">EZS27_033181</name>
</gene>
<accession>A0A5J4Q6V7</accession>
<organism evidence="2">
    <name type="scientific">termite gut metagenome</name>
    <dbReference type="NCBI Taxonomy" id="433724"/>
    <lineage>
        <taxon>unclassified sequences</taxon>
        <taxon>metagenomes</taxon>
        <taxon>organismal metagenomes</taxon>
    </lineage>
</organism>
<comment type="caution">
    <text evidence="2">The sequence shown here is derived from an EMBL/GenBank/DDBJ whole genome shotgun (WGS) entry which is preliminary data.</text>
</comment>
<proteinExistence type="predicted"/>